<dbReference type="EMBL" id="AGZD01000010">
    <property type="protein sequence ID" value="EKB53933.1"/>
    <property type="molecule type" value="Genomic_DNA"/>
</dbReference>
<dbReference type="PATRIC" id="fig|883111.3.peg.1467"/>
<sequence>MNPMSQDYQGPAFNQGRKKRQFKGKHPVGWKEAKPLDLERPAFQAKKSNAELNKFQQSMQERLHDPMEETGESNDPSYMIPFLKAAERGLDSEKLQTRMAEENLLANRPRKDYNVSLSKEKQLASRALKMEEERLAADSMPIAGETSQPSSEKAKEDYWQVDRFILQRLAKNRDSFLLFDKGE</sequence>
<evidence type="ECO:0000256" key="1">
    <source>
        <dbReference type="SAM" id="MobiDB-lite"/>
    </source>
</evidence>
<feature type="region of interest" description="Disordered" evidence="1">
    <location>
        <begin position="1"/>
        <end position="34"/>
    </location>
</feature>
<evidence type="ECO:0000313" key="2">
    <source>
        <dbReference type="EMBL" id="EKB53933.1"/>
    </source>
</evidence>
<protein>
    <submittedName>
        <fullName evidence="2">Uncharacterized protein</fullName>
    </submittedName>
</protein>
<gene>
    <name evidence="2" type="ORF">HMPREF9706_01452</name>
</gene>
<name>K1LV53_9LACT</name>
<comment type="caution">
    <text evidence="2">The sequence shown here is derived from an EMBL/GenBank/DDBJ whole genome shotgun (WGS) entry which is preliminary data.</text>
</comment>
<dbReference type="Proteomes" id="UP000004465">
    <property type="component" value="Unassembled WGS sequence"/>
</dbReference>
<keyword evidence="3" id="KW-1185">Reference proteome</keyword>
<feature type="region of interest" description="Disordered" evidence="1">
    <location>
        <begin position="132"/>
        <end position="155"/>
    </location>
</feature>
<dbReference type="STRING" id="883111.HMPREF9706_01452"/>
<organism evidence="2 3">
    <name type="scientific">Facklamia hominis CCUG 36813</name>
    <dbReference type="NCBI Taxonomy" id="883111"/>
    <lineage>
        <taxon>Bacteria</taxon>
        <taxon>Bacillati</taxon>
        <taxon>Bacillota</taxon>
        <taxon>Bacilli</taxon>
        <taxon>Lactobacillales</taxon>
        <taxon>Aerococcaceae</taxon>
        <taxon>Facklamia</taxon>
    </lineage>
</organism>
<feature type="compositionally biased region" description="Basic residues" evidence="1">
    <location>
        <begin position="16"/>
        <end position="28"/>
    </location>
</feature>
<proteinExistence type="predicted"/>
<evidence type="ECO:0000313" key="3">
    <source>
        <dbReference type="Proteomes" id="UP000004465"/>
    </source>
</evidence>
<dbReference type="HOGENOM" id="CLU_1473092_0_0_9"/>
<dbReference type="AlphaFoldDB" id="K1LV53"/>
<accession>K1LV53</accession>
<reference evidence="2 3" key="1">
    <citation type="submission" date="2012-07" db="EMBL/GenBank/DDBJ databases">
        <title>The Genome Sequence of Facklamia hominis CCUG 36813.</title>
        <authorList>
            <consortium name="The Broad Institute Genome Sequencing Platform"/>
            <person name="Earl A."/>
            <person name="Ward D."/>
            <person name="Feldgarden M."/>
            <person name="Gevers D."/>
            <person name="Huys G."/>
            <person name="Walker B."/>
            <person name="Young S.K."/>
            <person name="Zeng Q."/>
            <person name="Gargeya S."/>
            <person name="Fitzgerald M."/>
            <person name="Haas B."/>
            <person name="Abouelleil A."/>
            <person name="Alvarado L."/>
            <person name="Arachchi H.M."/>
            <person name="Berlin A.M."/>
            <person name="Chapman S.B."/>
            <person name="Goldberg J."/>
            <person name="Griggs A."/>
            <person name="Gujja S."/>
            <person name="Hansen M."/>
            <person name="Howarth C."/>
            <person name="Imamovic A."/>
            <person name="Larimer J."/>
            <person name="McCowen C."/>
            <person name="Montmayeur A."/>
            <person name="Murphy C."/>
            <person name="Neiman D."/>
            <person name="Pearson M."/>
            <person name="Priest M."/>
            <person name="Roberts A."/>
            <person name="Saif S."/>
            <person name="Shea T."/>
            <person name="Sisk P."/>
            <person name="Sykes S."/>
            <person name="Wortman J."/>
            <person name="Nusbaum C."/>
            <person name="Birren B."/>
        </authorList>
    </citation>
    <scope>NUCLEOTIDE SEQUENCE [LARGE SCALE GENOMIC DNA]</scope>
    <source>
        <strain evidence="2 3">CCUG 36813</strain>
    </source>
</reference>